<evidence type="ECO:0000313" key="1">
    <source>
        <dbReference type="EMBL" id="CAA7060488.1"/>
    </source>
</evidence>
<keyword evidence="2" id="KW-1185">Reference proteome</keyword>
<proteinExistence type="predicted"/>
<dbReference type="PANTHER" id="PTHR31861:SF21">
    <property type="entry name" value="DUF577 DOMAIN-CONTAINING PROTEIN-RELATED"/>
    <property type="match status" value="1"/>
</dbReference>
<dbReference type="PANTHER" id="PTHR31861">
    <property type="entry name" value="OS10G0507500 PROTEIN"/>
    <property type="match status" value="1"/>
</dbReference>
<protein>
    <recommendedName>
        <fullName evidence="3">Clathrin/coatomer adaptor adaptin-like N-terminal domain-containing protein</fullName>
    </recommendedName>
</protein>
<dbReference type="Proteomes" id="UP000467841">
    <property type="component" value="Unassembled WGS sequence"/>
</dbReference>
<sequence length="129" mass="14776">MAESSDLMLQARDHLATPSHQRLASVVNQLFMRQESDEYQTARALYDFCVANFSNCLTLMLLKVYRCSSDEITRSRSMYLLSEILTYIRKHGVEVSLVALHVMKPLVLSETEIEILRRIVSFVLMSSNG</sequence>
<name>A0A6D2L481_9BRAS</name>
<accession>A0A6D2L481</accession>
<evidence type="ECO:0008006" key="3">
    <source>
        <dbReference type="Google" id="ProtNLM"/>
    </source>
</evidence>
<dbReference type="EMBL" id="CACVBM020001829">
    <property type="protein sequence ID" value="CAA7060488.1"/>
    <property type="molecule type" value="Genomic_DNA"/>
</dbReference>
<gene>
    <name evidence="1" type="ORF">MERR_LOCUS47724</name>
</gene>
<organism evidence="1 2">
    <name type="scientific">Microthlaspi erraticum</name>
    <dbReference type="NCBI Taxonomy" id="1685480"/>
    <lineage>
        <taxon>Eukaryota</taxon>
        <taxon>Viridiplantae</taxon>
        <taxon>Streptophyta</taxon>
        <taxon>Embryophyta</taxon>
        <taxon>Tracheophyta</taxon>
        <taxon>Spermatophyta</taxon>
        <taxon>Magnoliopsida</taxon>
        <taxon>eudicotyledons</taxon>
        <taxon>Gunneridae</taxon>
        <taxon>Pentapetalae</taxon>
        <taxon>rosids</taxon>
        <taxon>malvids</taxon>
        <taxon>Brassicales</taxon>
        <taxon>Brassicaceae</taxon>
        <taxon>Coluteocarpeae</taxon>
        <taxon>Microthlaspi</taxon>
    </lineage>
</organism>
<reference evidence="1" key="1">
    <citation type="submission" date="2020-01" db="EMBL/GenBank/DDBJ databases">
        <authorList>
            <person name="Mishra B."/>
        </authorList>
    </citation>
    <scope>NUCLEOTIDE SEQUENCE [LARGE SCALE GENOMIC DNA]</scope>
</reference>
<dbReference type="AlphaFoldDB" id="A0A6D2L481"/>
<evidence type="ECO:0000313" key="2">
    <source>
        <dbReference type="Proteomes" id="UP000467841"/>
    </source>
</evidence>
<comment type="caution">
    <text evidence="1">The sequence shown here is derived from an EMBL/GenBank/DDBJ whole genome shotgun (WGS) entry which is preliminary data.</text>
</comment>